<dbReference type="Proteomes" id="UP000324222">
    <property type="component" value="Unassembled WGS sequence"/>
</dbReference>
<evidence type="ECO:0000313" key="2">
    <source>
        <dbReference type="EMBL" id="MPD01755.1"/>
    </source>
</evidence>
<proteinExistence type="predicted"/>
<sequence>MTHILRAVTPSNPRHGGRNGRRRRRKRRKKRKGKRETRRGRIMESQEGKGTSGRWPASTAAPRRVAEVSGGGGGGGGGDSNGSSYCYQLMNIFFY</sequence>
<comment type="caution">
    <text evidence="2">The sequence shown here is derived from an EMBL/GenBank/DDBJ whole genome shotgun (WGS) entry which is preliminary data.</text>
</comment>
<feature type="compositionally biased region" description="Basic residues" evidence="1">
    <location>
        <begin position="15"/>
        <end position="38"/>
    </location>
</feature>
<name>A0A5B7KAW2_PORTR</name>
<keyword evidence="3" id="KW-1185">Reference proteome</keyword>
<dbReference type="AlphaFoldDB" id="A0A5B7KAW2"/>
<gene>
    <name evidence="2" type="ORF">E2C01_097298</name>
</gene>
<organism evidence="2 3">
    <name type="scientific">Portunus trituberculatus</name>
    <name type="common">Swimming crab</name>
    <name type="synonym">Neptunus trituberculatus</name>
    <dbReference type="NCBI Taxonomy" id="210409"/>
    <lineage>
        <taxon>Eukaryota</taxon>
        <taxon>Metazoa</taxon>
        <taxon>Ecdysozoa</taxon>
        <taxon>Arthropoda</taxon>
        <taxon>Crustacea</taxon>
        <taxon>Multicrustacea</taxon>
        <taxon>Malacostraca</taxon>
        <taxon>Eumalacostraca</taxon>
        <taxon>Eucarida</taxon>
        <taxon>Decapoda</taxon>
        <taxon>Pleocyemata</taxon>
        <taxon>Brachyura</taxon>
        <taxon>Eubrachyura</taxon>
        <taxon>Portunoidea</taxon>
        <taxon>Portunidae</taxon>
        <taxon>Portuninae</taxon>
        <taxon>Portunus</taxon>
    </lineage>
</organism>
<accession>A0A5B7KAW2</accession>
<dbReference type="EMBL" id="VSRR010128484">
    <property type="protein sequence ID" value="MPD01755.1"/>
    <property type="molecule type" value="Genomic_DNA"/>
</dbReference>
<protein>
    <submittedName>
        <fullName evidence="2">Uncharacterized protein</fullName>
    </submittedName>
</protein>
<reference evidence="2 3" key="1">
    <citation type="submission" date="2019-05" db="EMBL/GenBank/DDBJ databases">
        <title>Another draft genome of Portunus trituberculatus and its Hox gene families provides insights of decapod evolution.</title>
        <authorList>
            <person name="Jeong J.-H."/>
            <person name="Song I."/>
            <person name="Kim S."/>
            <person name="Choi T."/>
            <person name="Kim D."/>
            <person name="Ryu S."/>
            <person name="Kim W."/>
        </authorList>
    </citation>
    <scope>NUCLEOTIDE SEQUENCE [LARGE SCALE GENOMIC DNA]</scope>
    <source>
        <tissue evidence="2">Muscle</tissue>
    </source>
</reference>
<evidence type="ECO:0000313" key="3">
    <source>
        <dbReference type="Proteomes" id="UP000324222"/>
    </source>
</evidence>
<feature type="region of interest" description="Disordered" evidence="1">
    <location>
        <begin position="1"/>
        <end position="83"/>
    </location>
</feature>
<evidence type="ECO:0000256" key="1">
    <source>
        <dbReference type="SAM" id="MobiDB-lite"/>
    </source>
</evidence>
<feature type="compositionally biased region" description="Gly residues" evidence="1">
    <location>
        <begin position="69"/>
        <end position="80"/>
    </location>
</feature>